<dbReference type="AlphaFoldDB" id="A0A0W7X1U1"/>
<sequence length="246" mass="28261">MAHSPISILSQVDFNGEPLTDELLMKTFHQLMDEHGYVLMCNVPEEFDPVRFCRRLGRFVPNYTGAVVGDVRPEPGMDDVYHAGNTRPLTPHSEGYDFAVVPPRYIALWCVTPAEGPGGETTLADTRPWVQSLAPAERERMTTDAYDWKTTEGVQRLGLDLKTRHPLLEEHEGGLIVRFSCNNLIRDDDDPAVELQQRWHAAFDREHVAIDYTERDMLVWDNWRLLHARNAFSDRSRHLRRIQIAA</sequence>
<keyword evidence="4" id="KW-0045">Antibiotic biosynthesis</keyword>
<proteinExistence type="predicted"/>
<evidence type="ECO:0000256" key="1">
    <source>
        <dbReference type="ARBA" id="ARBA00001954"/>
    </source>
</evidence>
<evidence type="ECO:0000256" key="2">
    <source>
        <dbReference type="ARBA" id="ARBA00023002"/>
    </source>
</evidence>
<dbReference type="PANTHER" id="PTHR10696">
    <property type="entry name" value="GAMMA-BUTYROBETAINE HYDROXYLASE-RELATED"/>
    <property type="match status" value="1"/>
</dbReference>
<feature type="domain" description="TauD/TfdA-like" evidence="5">
    <location>
        <begin position="13"/>
        <end position="242"/>
    </location>
</feature>
<dbReference type="OrthoDB" id="581608at2"/>
<dbReference type="RefSeq" id="WP_058848983.1">
    <property type="nucleotide sequence ID" value="NZ_LOCL01000036.1"/>
</dbReference>
<keyword evidence="2" id="KW-0560">Oxidoreductase</keyword>
<evidence type="ECO:0000313" key="7">
    <source>
        <dbReference type="Proteomes" id="UP000054804"/>
    </source>
</evidence>
<dbReference type="Pfam" id="PF02668">
    <property type="entry name" value="TauD"/>
    <property type="match status" value="1"/>
</dbReference>
<dbReference type="InterPro" id="IPR042098">
    <property type="entry name" value="TauD-like_sf"/>
</dbReference>
<dbReference type="EMBL" id="LOCL01000036">
    <property type="protein sequence ID" value="KUF16714.1"/>
    <property type="molecule type" value="Genomic_DNA"/>
</dbReference>
<evidence type="ECO:0000256" key="4">
    <source>
        <dbReference type="ARBA" id="ARBA00023194"/>
    </source>
</evidence>
<evidence type="ECO:0000313" key="6">
    <source>
        <dbReference type="EMBL" id="KUF16714.1"/>
    </source>
</evidence>
<keyword evidence="3" id="KW-0408">Iron</keyword>
<dbReference type="InterPro" id="IPR003819">
    <property type="entry name" value="TauD/TfdA-like"/>
</dbReference>
<name>A0A0W7X1U1_9ACTN</name>
<dbReference type="SUPFAM" id="SSF51197">
    <property type="entry name" value="Clavaminate synthase-like"/>
    <property type="match status" value="1"/>
</dbReference>
<comment type="caution">
    <text evidence="6">The sequence shown here is derived from an EMBL/GenBank/DDBJ whole genome shotgun (WGS) entry which is preliminary data.</text>
</comment>
<gene>
    <name evidence="6" type="ORF">AT728_22540</name>
</gene>
<dbReference type="STRING" id="1765722.AT728_22540"/>
<dbReference type="Proteomes" id="UP000054804">
    <property type="component" value="Unassembled WGS sequence"/>
</dbReference>
<accession>A0A0W7X1U1</accession>
<protein>
    <recommendedName>
        <fullName evidence="5">TauD/TfdA-like domain-containing protein</fullName>
    </recommendedName>
</protein>
<evidence type="ECO:0000256" key="3">
    <source>
        <dbReference type="ARBA" id="ARBA00023004"/>
    </source>
</evidence>
<dbReference type="Gene3D" id="3.60.130.10">
    <property type="entry name" value="Clavaminate synthase-like"/>
    <property type="match status" value="1"/>
</dbReference>
<reference evidence="6 7" key="1">
    <citation type="submission" date="2015-12" db="EMBL/GenBank/DDBJ databases">
        <title>Draft genome sequence of Streptomyces silvensis ATCC 53525, a producer of novel hormone antagonists.</title>
        <authorList>
            <person name="Johnston C.W."/>
            <person name="Li Y."/>
            <person name="Magarvey N.A."/>
        </authorList>
    </citation>
    <scope>NUCLEOTIDE SEQUENCE [LARGE SCALE GENOMIC DNA]</scope>
    <source>
        <strain evidence="6 7">ATCC 53525</strain>
    </source>
</reference>
<dbReference type="GO" id="GO:0017000">
    <property type="term" value="P:antibiotic biosynthetic process"/>
    <property type="evidence" value="ECO:0007669"/>
    <property type="project" value="UniProtKB-KW"/>
</dbReference>
<dbReference type="PANTHER" id="PTHR10696:SF56">
    <property type="entry name" value="TAUD_TFDA-LIKE DOMAIN-CONTAINING PROTEIN"/>
    <property type="match status" value="1"/>
</dbReference>
<evidence type="ECO:0000259" key="5">
    <source>
        <dbReference type="Pfam" id="PF02668"/>
    </source>
</evidence>
<dbReference type="InterPro" id="IPR050411">
    <property type="entry name" value="AlphaKG_dependent_hydroxylases"/>
</dbReference>
<comment type="cofactor">
    <cofactor evidence="1">
        <name>Fe(2+)</name>
        <dbReference type="ChEBI" id="CHEBI:29033"/>
    </cofactor>
</comment>
<keyword evidence="7" id="KW-1185">Reference proteome</keyword>
<organism evidence="6 7">
    <name type="scientific">Streptomyces silvensis</name>
    <dbReference type="NCBI Taxonomy" id="1765722"/>
    <lineage>
        <taxon>Bacteria</taxon>
        <taxon>Bacillati</taxon>
        <taxon>Actinomycetota</taxon>
        <taxon>Actinomycetes</taxon>
        <taxon>Kitasatosporales</taxon>
        <taxon>Streptomycetaceae</taxon>
        <taxon>Streptomyces</taxon>
    </lineage>
</organism>
<dbReference type="GO" id="GO:0016491">
    <property type="term" value="F:oxidoreductase activity"/>
    <property type="evidence" value="ECO:0007669"/>
    <property type="project" value="UniProtKB-KW"/>
</dbReference>